<organism evidence="1 2">
    <name type="scientific">Catharanthus roseus</name>
    <name type="common">Madagascar periwinkle</name>
    <name type="synonym">Vinca rosea</name>
    <dbReference type="NCBI Taxonomy" id="4058"/>
    <lineage>
        <taxon>Eukaryota</taxon>
        <taxon>Viridiplantae</taxon>
        <taxon>Streptophyta</taxon>
        <taxon>Embryophyta</taxon>
        <taxon>Tracheophyta</taxon>
        <taxon>Spermatophyta</taxon>
        <taxon>Magnoliopsida</taxon>
        <taxon>eudicotyledons</taxon>
        <taxon>Gunneridae</taxon>
        <taxon>Pentapetalae</taxon>
        <taxon>asterids</taxon>
        <taxon>lamiids</taxon>
        <taxon>Gentianales</taxon>
        <taxon>Apocynaceae</taxon>
        <taxon>Rauvolfioideae</taxon>
        <taxon>Vinceae</taxon>
        <taxon>Catharanthinae</taxon>
        <taxon>Catharanthus</taxon>
    </lineage>
</organism>
<comment type="caution">
    <text evidence="1">The sequence shown here is derived from an EMBL/GenBank/DDBJ whole genome shotgun (WGS) entry which is preliminary data.</text>
</comment>
<gene>
    <name evidence="1" type="ORF">M9H77_04453</name>
</gene>
<proteinExistence type="predicted"/>
<accession>A0ACC0CE67</accession>
<protein>
    <submittedName>
        <fullName evidence="1">Uncharacterized protein</fullName>
    </submittedName>
</protein>
<name>A0ACC0CE67_CATRO</name>
<dbReference type="EMBL" id="CM044701">
    <property type="protein sequence ID" value="KAI5683225.1"/>
    <property type="molecule type" value="Genomic_DNA"/>
</dbReference>
<reference evidence="2" key="1">
    <citation type="journal article" date="2023" name="Nat. Plants">
        <title>Single-cell RNA sequencing provides a high-resolution roadmap for understanding the multicellular compartmentation of specialized metabolism.</title>
        <authorList>
            <person name="Sun S."/>
            <person name="Shen X."/>
            <person name="Li Y."/>
            <person name="Li Y."/>
            <person name="Wang S."/>
            <person name="Li R."/>
            <person name="Zhang H."/>
            <person name="Shen G."/>
            <person name="Guo B."/>
            <person name="Wei J."/>
            <person name="Xu J."/>
            <person name="St-Pierre B."/>
            <person name="Chen S."/>
            <person name="Sun C."/>
        </authorList>
    </citation>
    <scope>NUCLEOTIDE SEQUENCE [LARGE SCALE GENOMIC DNA]</scope>
</reference>
<sequence>MMFNSVEDADTFYRMYSRCIDKKGITRYRKWHCNKEGYCSEKWLEKEDRERNHKTETRVKCGACLRIKYNVKQEKYIVNEMLVYETRVQRSAIKSHVQVYGYGAYAVNSLAF</sequence>
<dbReference type="Proteomes" id="UP001060085">
    <property type="component" value="Linkage Group LG01"/>
</dbReference>
<evidence type="ECO:0000313" key="1">
    <source>
        <dbReference type="EMBL" id="KAI5683225.1"/>
    </source>
</evidence>
<keyword evidence="2" id="KW-1185">Reference proteome</keyword>
<evidence type="ECO:0000313" key="2">
    <source>
        <dbReference type="Proteomes" id="UP001060085"/>
    </source>
</evidence>